<reference evidence="1" key="1">
    <citation type="journal article" date="2021" name="Open Biol.">
        <title>Shared evolutionary footprints suggest mitochondrial oxidative damage underlies multiple complex I losses in fungi.</title>
        <authorList>
            <person name="Schikora-Tamarit M.A."/>
            <person name="Marcet-Houben M."/>
            <person name="Nosek J."/>
            <person name="Gabaldon T."/>
        </authorList>
    </citation>
    <scope>NUCLEOTIDE SEQUENCE</scope>
    <source>
        <strain evidence="1">CBS6075</strain>
    </source>
</reference>
<dbReference type="EMBL" id="JAEUBE010000439">
    <property type="protein sequence ID" value="KAH3661573.1"/>
    <property type="molecule type" value="Genomic_DNA"/>
</dbReference>
<sequence>MVLKNSFESLKLRQSSARVTSSNSMTIVEAPEEGGLQSPPGQKFWKYHVLQLSQSEFYLTTNPDDRHKFVRSAPGYYVNLELLKDNTRNFVSASNNGFRLVFTKQSYPKSNETGDILYDPVKSFAVEKQAYSKGGNVELNGTASQFVDEEGKVIDHMQDRQLNVNYTNKANSVSHNGMVMETCYKLGSSCVCSLKEKKSTILFKNKIDGVKLSKEGSIYFIDEQLGGTYWHDSILGLFRPCERDMKAKITKKVLSKGDSFHSSLREDAADNFEALNLDDDNESGTDRTFYYARDGLLQRHPQDDSPNDFKVGWVTIYDKADYFAKTDGKWEQVLGFTLVAAFEQFIGRISRDSVLI</sequence>
<dbReference type="OrthoDB" id="4087488at2759"/>
<dbReference type="GeneID" id="70238385"/>
<name>A0A9P8NX86_9ASCO</name>
<evidence type="ECO:0000313" key="2">
    <source>
        <dbReference type="Proteomes" id="UP000769157"/>
    </source>
</evidence>
<evidence type="ECO:0000313" key="1">
    <source>
        <dbReference type="EMBL" id="KAH3661573.1"/>
    </source>
</evidence>
<protein>
    <submittedName>
        <fullName evidence="1">Uncharacterized protein</fullName>
    </submittedName>
</protein>
<dbReference type="RefSeq" id="XP_046058686.1">
    <property type="nucleotide sequence ID" value="XM_046207707.1"/>
</dbReference>
<dbReference type="Proteomes" id="UP000769157">
    <property type="component" value="Unassembled WGS sequence"/>
</dbReference>
<accession>A0A9P8NX86</accession>
<dbReference type="AlphaFoldDB" id="A0A9P8NX86"/>
<keyword evidence="2" id="KW-1185">Reference proteome</keyword>
<proteinExistence type="predicted"/>
<organism evidence="1 2">
    <name type="scientific">Ogataea philodendri</name>
    <dbReference type="NCBI Taxonomy" id="1378263"/>
    <lineage>
        <taxon>Eukaryota</taxon>
        <taxon>Fungi</taxon>
        <taxon>Dikarya</taxon>
        <taxon>Ascomycota</taxon>
        <taxon>Saccharomycotina</taxon>
        <taxon>Pichiomycetes</taxon>
        <taxon>Pichiales</taxon>
        <taxon>Pichiaceae</taxon>
        <taxon>Ogataea</taxon>
    </lineage>
</organism>
<reference evidence="1" key="2">
    <citation type="submission" date="2021-01" db="EMBL/GenBank/DDBJ databases">
        <authorList>
            <person name="Schikora-Tamarit M.A."/>
        </authorList>
    </citation>
    <scope>NUCLEOTIDE SEQUENCE</scope>
    <source>
        <strain evidence="1">CBS6075</strain>
    </source>
</reference>
<gene>
    <name evidence="1" type="ORF">OGAPHI_006421</name>
</gene>
<comment type="caution">
    <text evidence="1">The sequence shown here is derived from an EMBL/GenBank/DDBJ whole genome shotgun (WGS) entry which is preliminary data.</text>
</comment>